<feature type="compositionally biased region" description="Basic and acidic residues" evidence="1">
    <location>
        <begin position="130"/>
        <end position="146"/>
    </location>
</feature>
<dbReference type="AlphaFoldDB" id="A0AAQ3PIA5"/>
<keyword evidence="3" id="KW-1185">Reference proteome</keyword>
<sequence>MPRISPDSGSPIRSSHGECLSIHFPHTTASERKEKKNTTFLPFPLGAERTAPPPGAGLACQDRQAAVSLLAPPRAPFLKEDAVPPTSWRNAEAGKDFATGRMEDNRRFEHTTFLDVRSSQEPHPHHRKAPQRETDRSRAQVDERNSDAITGSPCAPSQDHIPVSILRQHTFWHAPWDSPSSTSSRSHDRRNIREEEGSNEDFGPP</sequence>
<reference evidence="2 3" key="1">
    <citation type="submission" date="2024-02" db="EMBL/GenBank/DDBJ databases">
        <title>High-quality chromosome-scale genome assembly of Pensacola bahiagrass (Paspalum notatum Flugge var. saurae).</title>
        <authorList>
            <person name="Vega J.M."/>
            <person name="Podio M."/>
            <person name="Orjuela J."/>
            <person name="Siena L.A."/>
            <person name="Pessino S.C."/>
            <person name="Combes M.C."/>
            <person name="Mariac C."/>
            <person name="Albertini E."/>
            <person name="Pupilli F."/>
            <person name="Ortiz J.P.A."/>
            <person name="Leblanc O."/>
        </authorList>
    </citation>
    <scope>NUCLEOTIDE SEQUENCE [LARGE SCALE GENOMIC DNA]</scope>
    <source>
        <strain evidence="2">R1</strain>
        <tissue evidence="2">Leaf</tissue>
    </source>
</reference>
<accession>A0AAQ3PIA5</accession>
<feature type="compositionally biased region" description="Basic and acidic residues" evidence="1">
    <location>
        <begin position="185"/>
        <end position="196"/>
    </location>
</feature>
<dbReference type="Proteomes" id="UP001341281">
    <property type="component" value="Chromosome 01"/>
</dbReference>
<feature type="compositionally biased region" description="Basic and acidic residues" evidence="1">
    <location>
        <begin position="101"/>
        <end position="123"/>
    </location>
</feature>
<feature type="region of interest" description="Disordered" evidence="1">
    <location>
        <begin position="77"/>
        <end position="205"/>
    </location>
</feature>
<evidence type="ECO:0000313" key="3">
    <source>
        <dbReference type="Proteomes" id="UP001341281"/>
    </source>
</evidence>
<evidence type="ECO:0000256" key="1">
    <source>
        <dbReference type="SAM" id="MobiDB-lite"/>
    </source>
</evidence>
<proteinExistence type="predicted"/>
<protein>
    <submittedName>
        <fullName evidence="2">Uncharacterized protein</fullName>
    </submittedName>
</protein>
<gene>
    <name evidence="2" type="ORF">U9M48_001514</name>
</gene>
<dbReference type="EMBL" id="CP144745">
    <property type="protein sequence ID" value="WVZ50240.1"/>
    <property type="molecule type" value="Genomic_DNA"/>
</dbReference>
<organism evidence="2 3">
    <name type="scientific">Paspalum notatum var. saurae</name>
    <dbReference type="NCBI Taxonomy" id="547442"/>
    <lineage>
        <taxon>Eukaryota</taxon>
        <taxon>Viridiplantae</taxon>
        <taxon>Streptophyta</taxon>
        <taxon>Embryophyta</taxon>
        <taxon>Tracheophyta</taxon>
        <taxon>Spermatophyta</taxon>
        <taxon>Magnoliopsida</taxon>
        <taxon>Liliopsida</taxon>
        <taxon>Poales</taxon>
        <taxon>Poaceae</taxon>
        <taxon>PACMAD clade</taxon>
        <taxon>Panicoideae</taxon>
        <taxon>Andropogonodae</taxon>
        <taxon>Paspaleae</taxon>
        <taxon>Paspalinae</taxon>
        <taxon>Paspalum</taxon>
    </lineage>
</organism>
<feature type="region of interest" description="Disordered" evidence="1">
    <location>
        <begin position="26"/>
        <end position="57"/>
    </location>
</feature>
<evidence type="ECO:0000313" key="2">
    <source>
        <dbReference type="EMBL" id="WVZ50240.1"/>
    </source>
</evidence>
<name>A0AAQ3PIA5_PASNO</name>